<dbReference type="SUPFAM" id="SSF110849">
    <property type="entry name" value="ParB/Sulfiredoxin"/>
    <property type="match status" value="1"/>
</dbReference>
<dbReference type="PANTHER" id="PTHR33375">
    <property type="entry name" value="CHROMOSOME-PARTITIONING PROTEIN PARB-RELATED"/>
    <property type="match status" value="1"/>
</dbReference>
<proteinExistence type="predicted"/>
<dbReference type="Gene3D" id="3.90.1530.10">
    <property type="entry name" value="Conserved hypothetical protein from pyrococcus furiosus pfu- 392566-001, ParB domain"/>
    <property type="match status" value="1"/>
</dbReference>
<protein>
    <submittedName>
        <fullName evidence="2">ParB N-terminal domain-containing protein</fullName>
    </submittedName>
</protein>
<evidence type="ECO:0000313" key="3">
    <source>
        <dbReference type="Proteomes" id="UP001138961"/>
    </source>
</evidence>
<comment type="caution">
    <text evidence="2">The sequence shown here is derived from an EMBL/GenBank/DDBJ whole genome shotgun (WGS) entry which is preliminary data.</text>
</comment>
<dbReference type="InterPro" id="IPR050336">
    <property type="entry name" value="Chromosome_partition/occlusion"/>
</dbReference>
<dbReference type="SMART" id="SM00470">
    <property type="entry name" value="ParB"/>
    <property type="match status" value="1"/>
</dbReference>
<evidence type="ECO:0000259" key="1">
    <source>
        <dbReference type="SMART" id="SM00470"/>
    </source>
</evidence>
<dbReference type="InterPro" id="IPR003115">
    <property type="entry name" value="ParB_N"/>
</dbReference>
<organism evidence="2 3">
    <name type="scientific">Loktanella gaetbuli</name>
    <dbReference type="NCBI Taxonomy" id="2881335"/>
    <lineage>
        <taxon>Bacteria</taxon>
        <taxon>Pseudomonadati</taxon>
        <taxon>Pseudomonadota</taxon>
        <taxon>Alphaproteobacteria</taxon>
        <taxon>Rhodobacterales</taxon>
        <taxon>Roseobacteraceae</taxon>
        <taxon>Loktanella</taxon>
    </lineage>
</organism>
<reference evidence="2" key="1">
    <citation type="submission" date="2021-10" db="EMBL/GenBank/DDBJ databases">
        <title>Loktanella gaetbuli sp. nov., isolated from a tidal flat.</title>
        <authorList>
            <person name="Park S."/>
            <person name="Yoon J.-H."/>
        </authorList>
    </citation>
    <scope>NUCLEOTIDE SEQUENCE</scope>
    <source>
        <strain evidence="2">TSTF-M6</strain>
    </source>
</reference>
<evidence type="ECO:0000313" key="2">
    <source>
        <dbReference type="EMBL" id="MCB5198568.1"/>
    </source>
</evidence>
<dbReference type="EMBL" id="JAJATZ010000002">
    <property type="protein sequence ID" value="MCB5198568.1"/>
    <property type="molecule type" value="Genomic_DNA"/>
</dbReference>
<dbReference type="RefSeq" id="WP_226747482.1">
    <property type="nucleotide sequence ID" value="NZ_JAJATZ010000002.1"/>
</dbReference>
<dbReference type="Proteomes" id="UP001138961">
    <property type="component" value="Unassembled WGS sequence"/>
</dbReference>
<sequence length="282" mass="30791">MSRAKFIPTVNALSRLSITIPKDRLREVDPIAIGSIVRSIEEHGLLTPVIVRRLPKGQFELIDGAHRMAALKLLKLDDIPVRCYEGPAAAIRLIEIDANLARADLNDLDRAIHLAARRREYLAEHPESAQGKAGAVVRWDATADIAVASFVSQTAKQTGLSERKVRRLVEVGATINKAMAARLHAAPARTTLNDLLAFAKADPDLREDAVEAFANGEVKKLAQALKPVRHRPVKDPVEQQLLALRDAWARSSKAARKRFVAMQADDLAALLDAIDDGGADPQ</sequence>
<feature type="domain" description="ParB-like N-terminal" evidence="1">
    <location>
        <begin position="12"/>
        <end position="100"/>
    </location>
</feature>
<name>A0ABS8BS74_9RHOB</name>
<dbReference type="PANTHER" id="PTHR33375:SF1">
    <property type="entry name" value="CHROMOSOME-PARTITIONING PROTEIN PARB-RELATED"/>
    <property type="match status" value="1"/>
</dbReference>
<keyword evidence="3" id="KW-1185">Reference proteome</keyword>
<dbReference type="Pfam" id="PF02195">
    <property type="entry name" value="ParB_N"/>
    <property type="match status" value="1"/>
</dbReference>
<dbReference type="InterPro" id="IPR036086">
    <property type="entry name" value="ParB/Sulfiredoxin_sf"/>
</dbReference>
<accession>A0ABS8BS74</accession>
<gene>
    <name evidence="2" type="ORF">LGQ03_04895</name>
</gene>